<reference evidence="7 8" key="1">
    <citation type="submission" date="2023-10" db="EMBL/GenBank/DDBJ databases">
        <title>Draft genome sequence of Xylaria bambusicola isolate GMP-LS, the root and basal stem rot pathogen of sugarcane in Indonesia.</title>
        <authorList>
            <person name="Selvaraj P."/>
            <person name="Muralishankar V."/>
            <person name="Muruganantham S."/>
            <person name="Sp S."/>
            <person name="Haryani S."/>
            <person name="Lau K.J.X."/>
            <person name="Naqvi N.I."/>
        </authorList>
    </citation>
    <scope>NUCLEOTIDE SEQUENCE [LARGE SCALE GENOMIC DNA]</scope>
    <source>
        <strain evidence="7">GMP-LS</strain>
    </source>
</reference>
<name>A0AAN7UAW0_9PEZI</name>
<keyword evidence="1" id="KW-0479">Metal-binding</keyword>
<dbReference type="Proteomes" id="UP001305414">
    <property type="component" value="Unassembled WGS sequence"/>
</dbReference>
<keyword evidence="2" id="KW-0805">Transcription regulation</keyword>
<dbReference type="InterPro" id="IPR013700">
    <property type="entry name" value="AflR"/>
</dbReference>
<feature type="domain" description="Aflatoxin regulatory protein" evidence="6">
    <location>
        <begin position="90"/>
        <end position="180"/>
    </location>
</feature>
<comment type="caution">
    <text evidence="7">The sequence shown here is derived from an EMBL/GenBank/DDBJ whole genome shotgun (WGS) entry which is preliminary data.</text>
</comment>
<keyword evidence="5" id="KW-0539">Nucleus</keyword>
<organism evidence="7 8">
    <name type="scientific">Xylaria bambusicola</name>
    <dbReference type="NCBI Taxonomy" id="326684"/>
    <lineage>
        <taxon>Eukaryota</taxon>
        <taxon>Fungi</taxon>
        <taxon>Dikarya</taxon>
        <taxon>Ascomycota</taxon>
        <taxon>Pezizomycotina</taxon>
        <taxon>Sordariomycetes</taxon>
        <taxon>Xylariomycetidae</taxon>
        <taxon>Xylariales</taxon>
        <taxon>Xylariaceae</taxon>
        <taxon>Xylaria</taxon>
    </lineage>
</organism>
<proteinExistence type="predicted"/>
<keyword evidence="8" id="KW-1185">Reference proteome</keyword>
<keyword evidence="3" id="KW-0238">DNA-binding</keyword>
<evidence type="ECO:0000313" key="7">
    <source>
        <dbReference type="EMBL" id="KAK5628870.1"/>
    </source>
</evidence>
<dbReference type="GO" id="GO:0046872">
    <property type="term" value="F:metal ion binding"/>
    <property type="evidence" value="ECO:0007669"/>
    <property type="project" value="UniProtKB-KW"/>
</dbReference>
<protein>
    <recommendedName>
        <fullName evidence="6">Aflatoxin regulatory protein domain-containing protein</fullName>
    </recommendedName>
</protein>
<dbReference type="GO" id="GO:0006355">
    <property type="term" value="P:regulation of DNA-templated transcription"/>
    <property type="evidence" value="ECO:0007669"/>
    <property type="project" value="InterPro"/>
</dbReference>
<gene>
    <name evidence="7" type="ORF">RRF57_004585</name>
</gene>
<keyword evidence="4" id="KW-0804">Transcription</keyword>
<dbReference type="GO" id="GO:0003677">
    <property type="term" value="F:DNA binding"/>
    <property type="evidence" value="ECO:0007669"/>
    <property type="project" value="UniProtKB-KW"/>
</dbReference>
<evidence type="ECO:0000256" key="5">
    <source>
        <dbReference type="ARBA" id="ARBA00023242"/>
    </source>
</evidence>
<evidence type="ECO:0000313" key="8">
    <source>
        <dbReference type="Proteomes" id="UP001305414"/>
    </source>
</evidence>
<dbReference type="GO" id="GO:0005634">
    <property type="term" value="C:nucleus"/>
    <property type="evidence" value="ECO:0007669"/>
    <property type="project" value="InterPro"/>
</dbReference>
<dbReference type="Pfam" id="PF08493">
    <property type="entry name" value="AflR"/>
    <property type="match status" value="1"/>
</dbReference>
<evidence type="ECO:0000256" key="1">
    <source>
        <dbReference type="ARBA" id="ARBA00022723"/>
    </source>
</evidence>
<evidence type="ECO:0000256" key="4">
    <source>
        <dbReference type="ARBA" id="ARBA00023163"/>
    </source>
</evidence>
<evidence type="ECO:0000259" key="6">
    <source>
        <dbReference type="Pfam" id="PF08493"/>
    </source>
</evidence>
<dbReference type="AlphaFoldDB" id="A0AAN7UAW0"/>
<evidence type="ECO:0000256" key="3">
    <source>
        <dbReference type="ARBA" id="ARBA00023125"/>
    </source>
</evidence>
<accession>A0AAN7UAW0</accession>
<sequence>MGMGRRPAEADTDPFSGGIFNLNESFSDRIGDYLLGSPNLSLPVADETFSLHPFPVAAPLSTTNQETRASNGHEAAEGYDMGISEQVSATCSCSSQIVVTFEMVEISLHLVTAPKGSPGRPSQAAAMNIEEFLRDHKRALVSCEMLLGCETCSCRGEYVMLVISICRKLLHSVGVMHREGLSEVQNRDSSRERGGLWKLDDEDQAGVLEVLLKIRATRLRRLVTILDHVVTSHDWPAHRSMTQDLVRRLAEA</sequence>
<dbReference type="GO" id="GO:0045122">
    <property type="term" value="P:aflatoxin biosynthetic process"/>
    <property type="evidence" value="ECO:0007669"/>
    <property type="project" value="InterPro"/>
</dbReference>
<dbReference type="EMBL" id="JAWHQM010000009">
    <property type="protein sequence ID" value="KAK5628870.1"/>
    <property type="molecule type" value="Genomic_DNA"/>
</dbReference>
<evidence type="ECO:0000256" key="2">
    <source>
        <dbReference type="ARBA" id="ARBA00023015"/>
    </source>
</evidence>